<proteinExistence type="predicted"/>
<dbReference type="Pfam" id="PF18305">
    <property type="entry name" value="DNA_pol_A_exoN"/>
    <property type="match status" value="1"/>
</dbReference>
<dbReference type="InterPro" id="IPR002562">
    <property type="entry name" value="3'-5'_exonuclease_dom"/>
</dbReference>
<dbReference type="GO" id="GO:0008408">
    <property type="term" value="F:3'-5' exonuclease activity"/>
    <property type="evidence" value="ECO:0007669"/>
    <property type="project" value="InterPro"/>
</dbReference>
<dbReference type="InterPro" id="IPR041605">
    <property type="entry name" value="Exo_C"/>
</dbReference>
<dbReference type="KEGG" id="tbw:NCTC13354_00183"/>
<accession>A0A3S4WF56</accession>
<dbReference type="Pfam" id="PF00570">
    <property type="entry name" value="HRDC"/>
    <property type="match status" value="1"/>
</dbReference>
<evidence type="ECO:0000313" key="2">
    <source>
        <dbReference type="EMBL" id="VEI12500.1"/>
    </source>
</evidence>
<dbReference type="SMART" id="SM00474">
    <property type="entry name" value="35EXOc"/>
    <property type="match status" value="1"/>
</dbReference>
<dbReference type="EC" id="3.1.13.5" evidence="2"/>
<reference evidence="2 3" key="1">
    <citation type="submission" date="2018-12" db="EMBL/GenBank/DDBJ databases">
        <authorList>
            <consortium name="Pathogen Informatics"/>
        </authorList>
    </citation>
    <scope>NUCLEOTIDE SEQUENCE [LARGE SCALE GENOMIC DNA]</scope>
    <source>
        <strain evidence="2 3">NCTC13354</strain>
    </source>
</reference>
<dbReference type="Gene3D" id="3.30.420.10">
    <property type="entry name" value="Ribonuclease H-like superfamily/Ribonuclease H"/>
    <property type="match status" value="1"/>
</dbReference>
<dbReference type="Pfam" id="PF01612">
    <property type="entry name" value="DNA_pol_A_exo1"/>
    <property type="match status" value="1"/>
</dbReference>
<evidence type="ECO:0000259" key="1">
    <source>
        <dbReference type="PROSITE" id="PS50967"/>
    </source>
</evidence>
<dbReference type="AlphaFoldDB" id="A0A3S4WF56"/>
<dbReference type="InterPro" id="IPR044876">
    <property type="entry name" value="HRDC_dom_sf"/>
</dbReference>
<dbReference type="OrthoDB" id="144122at2"/>
<sequence>MTYDLPPVLIEEPREGIPDVTHSDIDDAVARLARGHGPFAVDTERAMGIRYSNRAYLIQVRRPGAGTVLIDPVGIEDRLDGLREVMREEWILHSADQDLPSLHELGLTPTKVFDTEIAALILGYERHSLQAITEKLTGWTLAKEHSNSDWSQRPLPSELRAYAALDVELLHELRHKLTDQLVAAGRMSWFEQECEEVRTRTPKPPRKDPWRRYAHRVGILDRRALGMLRELWDARDALARERDVAPSKVISSTVLAELAESKPRSWSAIENSPLLEADDGLEDAKTWWKAIRTAWALDPHDLPQRKLTDKKTPHPPVNRWETMDPDAFDRWQVLRTTVLDLAEELGIRQEVLIKPAIQRMAAWEGWHTIDDLGAILRREGARPWQIDQVSGPIHQAAQEAGVVL</sequence>
<dbReference type="GO" id="GO:0006139">
    <property type="term" value="P:nucleobase-containing compound metabolic process"/>
    <property type="evidence" value="ECO:0007669"/>
    <property type="project" value="InterPro"/>
</dbReference>
<gene>
    <name evidence="2" type="primary">rnd</name>
    <name evidence="2" type="ORF">NCTC13354_00183</name>
</gene>
<organism evidence="2 3">
    <name type="scientific">Trueperella bialowiezensis</name>
    <dbReference type="NCBI Taxonomy" id="312285"/>
    <lineage>
        <taxon>Bacteria</taxon>
        <taxon>Bacillati</taxon>
        <taxon>Actinomycetota</taxon>
        <taxon>Actinomycetes</taxon>
        <taxon>Actinomycetales</taxon>
        <taxon>Actinomycetaceae</taxon>
        <taxon>Trueperella</taxon>
    </lineage>
</organism>
<dbReference type="Gene3D" id="1.10.150.80">
    <property type="entry name" value="HRDC domain"/>
    <property type="match status" value="2"/>
</dbReference>
<keyword evidence="2" id="KW-0378">Hydrolase</keyword>
<dbReference type="PANTHER" id="PTHR47649:SF1">
    <property type="entry name" value="RIBONUCLEASE D"/>
    <property type="match status" value="1"/>
</dbReference>
<dbReference type="SMART" id="SM00341">
    <property type="entry name" value="HRDC"/>
    <property type="match status" value="1"/>
</dbReference>
<dbReference type="PANTHER" id="PTHR47649">
    <property type="entry name" value="RIBONUCLEASE D"/>
    <property type="match status" value="1"/>
</dbReference>
<dbReference type="EMBL" id="LR134476">
    <property type="protein sequence ID" value="VEI12500.1"/>
    <property type="molecule type" value="Genomic_DNA"/>
</dbReference>
<dbReference type="InterPro" id="IPR036397">
    <property type="entry name" value="RNaseH_sf"/>
</dbReference>
<dbReference type="GO" id="GO:0033890">
    <property type="term" value="F:ribonuclease D activity"/>
    <property type="evidence" value="ECO:0007669"/>
    <property type="project" value="UniProtKB-EC"/>
</dbReference>
<protein>
    <submittedName>
        <fullName evidence="2">Ribonuclease D</fullName>
        <ecNumber evidence="2">3.1.13.5</ecNumber>
    </submittedName>
</protein>
<dbReference type="Proteomes" id="UP000269542">
    <property type="component" value="Chromosome"/>
</dbReference>
<name>A0A3S4WF56_9ACTO</name>
<dbReference type="InterPro" id="IPR002121">
    <property type="entry name" value="HRDC_dom"/>
</dbReference>
<dbReference type="InterPro" id="IPR010997">
    <property type="entry name" value="HRDC-like_sf"/>
</dbReference>
<dbReference type="InterPro" id="IPR051086">
    <property type="entry name" value="RNase_D-like"/>
</dbReference>
<dbReference type="CDD" id="cd06142">
    <property type="entry name" value="RNaseD_exo"/>
    <property type="match status" value="1"/>
</dbReference>
<dbReference type="SUPFAM" id="SSF53098">
    <property type="entry name" value="Ribonuclease H-like"/>
    <property type="match status" value="1"/>
</dbReference>
<dbReference type="InterPro" id="IPR012337">
    <property type="entry name" value="RNaseH-like_sf"/>
</dbReference>
<dbReference type="GO" id="GO:0000166">
    <property type="term" value="F:nucleotide binding"/>
    <property type="evidence" value="ECO:0007669"/>
    <property type="project" value="InterPro"/>
</dbReference>
<dbReference type="SUPFAM" id="SSF47819">
    <property type="entry name" value="HRDC-like"/>
    <property type="match status" value="1"/>
</dbReference>
<dbReference type="GO" id="GO:0003676">
    <property type="term" value="F:nucleic acid binding"/>
    <property type="evidence" value="ECO:0007669"/>
    <property type="project" value="InterPro"/>
</dbReference>
<keyword evidence="3" id="KW-1185">Reference proteome</keyword>
<feature type="domain" description="HRDC" evidence="1">
    <location>
        <begin position="221"/>
        <end position="301"/>
    </location>
</feature>
<dbReference type="RefSeq" id="WP_126415700.1">
    <property type="nucleotide sequence ID" value="NZ_LR134476.1"/>
</dbReference>
<dbReference type="PROSITE" id="PS50967">
    <property type="entry name" value="HRDC"/>
    <property type="match status" value="1"/>
</dbReference>
<evidence type="ECO:0000313" key="3">
    <source>
        <dbReference type="Proteomes" id="UP000269542"/>
    </source>
</evidence>